<dbReference type="EMBL" id="OFSM01000021">
    <property type="protein sequence ID" value="SOY31058.1"/>
    <property type="molecule type" value="Genomic_DNA"/>
</dbReference>
<evidence type="ECO:0008006" key="3">
    <source>
        <dbReference type="Google" id="ProtNLM"/>
    </source>
</evidence>
<name>A0A2K4ZKP3_9FIRM</name>
<organism evidence="1 2">
    <name type="scientific">Acetatifactor muris</name>
    <dbReference type="NCBI Taxonomy" id="879566"/>
    <lineage>
        <taxon>Bacteria</taxon>
        <taxon>Bacillati</taxon>
        <taxon>Bacillota</taxon>
        <taxon>Clostridia</taxon>
        <taxon>Lachnospirales</taxon>
        <taxon>Lachnospiraceae</taxon>
        <taxon>Acetatifactor</taxon>
    </lineage>
</organism>
<dbReference type="Proteomes" id="UP000236311">
    <property type="component" value="Unassembled WGS sequence"/>
</dbReference>
<proteinExistence type="predicted"/>
<gene>
    <name evidence="1" type="ORF">AMURIS_03792</name>
</gene>
<reference evidence="1 2" key="1">
    <citation type="submission" date="2018-01" db="EMBL/GenBank/DDBJ databases">
        <authorList>
            <person name="Gaut B.S."/>
            <person name="Morton B.R."/>
            <person name="Clegg M.T."/>
            <person name="Duvall M.R."/>
        </authorList>
    </citation>
    <scope>NUCLEOTIDE SEQUENCE [LARGE SCALE GENOMIC DNA]</scope>
    <source>
        <strain evidence="1">GP69</strain>
    </source>
</reference>
<protein>
    <recommendedName>
        <fullName evidence="3">ASCH domain-containing protein</fullName>
    </recommendedName>
</protein>
<accession>A0A2K4ZKP3</accession>
<evidence type="ECO:0000313" key="1">
    <source>
        <dbReference type="EMBL" id="SOY31058.1"/>
    </source>
</evidence>
<keyword evidence="2" id="KW-1185">Reference proteome</keyword>
<dbReference type="RefSeq" id="WP_207656177.1">
    <property type="nucleotide sequence ID" value="NZ_JANJZD010000024.1"/>
</dbReference>
<dbReference type="AlphaFoldDB" id="A0A2K4ZKP3"/>
<evidence type="ECO:0000313" key="2">
    <source>
        <dbReference type="Proteomes" id="UP000236311"/>
    </source>
</evidence>
<sequence>MLILPIERKWLDMILSGEKKDEYREIKPYWTVRIIHWLGFPSEETETVLELLRAQGTIKAHPVILQNGYRRDSPEVEVMCKLSIGTGREEWGAVPGKEYYRFHIEQIGRMAGIERGEAEDGTEQGVRLGCK</sequence>